<organism evidence="5 6">
    <name type="scientific">Maritimibacter dapengensis</name>
    <dbReference type="NCBI Taxonomy" id="2836868"/>
    <lineage>
        <taxon>Bacteria</taxon>
        <taxon>Pseudomonadati</taxon>
        <taxon>Pseudomonadota</taxon>
        <taxon>Alphaproteobacteria</taxon>
        <taxon>Rhodobacterales</taxon>
        <taxon>Roseobacteraceae</taxon>
        <taxon>Maritimibacter</taxon>
    </lineage>
</organism>
<keyword evidence="4" id="KW-0239">DNA-directed DNA polymerase</keyword>
<keyword evidence="1" id="KW-0808">Transferase</keyword>
<dbReference type="Proteomes" id="UP000756530">
    <property type="component" value="Unassembled WGS sequence"/>
</dbReference>
<reference evidence="5 6" key="1">
    <citation type="submission" date="2021-05" db="EMBL/GenBank/DDBJ databases">
        <title>Culturable bacteria isolated from Daya Bay.</title>
        <authorList>
            <person name="Zheng W."/>
            <person name="Yu S."/>
            <person name="Huang Y."/>
        </authorList>
    </citation>
    <scope>NUCLEOTIDE SEQUENCE [LARGE SCALE GENOMIC DNA]</scope>
    <source>
        <strain evidence="5 6">DP4N28-5</strain>
    </source>
</reference>
<dbReference type="PANTHER" id="PTHR34388">
    <property type="entry name" value="DNA POLYMERASE III SUBUNIT DELTA"/>
    <property type="match status" value="1"/>
</dbReference>
<evidence type="ECO:0000256" key="1">
    <source>
        <dbReference type="ARBA" id="ARBA00022679"/>
    </source>
</evidence>
<evidence type="ECO:0000256" key="4">
    <source>
        <dbReference type="ARBA" id="ARBA00022932"/>
    </source>
</evidence>
<evidence type="ECO:0000313" key="6">
    <source>
        <dbReference type="Proteomes" id="UP000756530"/>
    </source>
</evidence>
<comment type="caution">
    <text evidence="5">The sequence shown here is derived from an EMBL/GenBank/DDBJ whole genome shotgun (WGS) entry which is preliminary data.</text>
</comment>
<evidence type="ECO:0000256" key="3">
    <source>
        <dbReference type="ARBA" id="ARBA00022705"/>
    </source>
</evidence>
<name>A0ABS6T4U7_9RHOB</name>
<dbReference type="EMBL" id="JAHUZE010000003">
    <property type="protein sequence ID" value="MBV7380247.1"/>
    <property type="molecule type" value="Genomic_DNA"/>
</dbReference>
<proteinExistence type="predicted"/>
<gene>
    <name evidence="5" type="ORF">KJP28_15045</name>
</gene>
<evidence type="ECO:0000313" key="5">
    <source>
        <dbReference type="EMBL" id="MBV7380247.1"/>
    </source>
</evidence>
<keyword evidence="3" id="KW-0235">DNA replication</keyword>
<keyword evidence="6" id="KW-1185">Reference proteome</keyword>
<dbReference type="InterPro" id="IPR005790">
    <property type="entry name" value="DNA_polIII_delta"/>
</dbReference>
<sequence length="341" mass="37283">MKLKTAEANRHFAKPAPDKLGTLIFGTDTMRVALKRQQLIENLLGPSAEEEMRLTRMPAGDLRGDPAALSDAIKAQGFFPGPRAVFLEDATDALADKITPALDEWSVGDAHVVVTAGNLKPTGKLRKYFEKHPNAYAAGIYDDPPSRAEIQEELMKSGLANIDGEAMRDLEGLARALDPGDFRQTVEKLSLYKLNDQTIVTPADVEACAPASTEAVLDDLLHATAEGRAPELGPLLARLEAQGVNPTALAIATTRHFRTLHAAASDPEGPNKGIFRMRPPVHFKSRDRMVRQAQRWGMHRLESALDMIVEADLTLRSASKAPQMALMERTLIRLAFIAQRA</sequence>
<dbReference type="PANTHER" id="PTHR34388:SF1">
    <property type="entry name" value="DNA POLYMERASE III SUBUNIT DELTA"/>
    <property type="match status" value="1"/>
</dbReference>
<accession>A0ABS6T4U7</accession>
<protein>
    <submittedName>
        <fullName evidence="5">DNA polymerase III subunit delta</fullName>
    </submittedName>
</protein>
<keyword evidence="2" id="KW-0548">Nucleotidyltransferase</keyword>
<dbReference type="RefSeq" id="WP_218393431.1">
    <property type="nucleotide sequence ID" value="NZ_JAHUZE010000003.1"/>
</dbReference>
<dbReference type="NCBIfam" id="TIGR01128">
    <property type="entry name" value="holA"/>
    <property type="match status" value="1"/>
</dbReference>
<evidence type="ECO:0000256" key="2">
    <source>
        <dbReference type="ARBA" id="ARBA00022695"/>
    </source>
</evidence>